<dbReference type="PANTHER" id="PTHR43056">
    <property type="entry name" value="PEPTIDASE S9 PROLYL OLIGOPEPTIDASE"/>
    <property type="match status" value="1"/>
</dbReference>
<comment type="caution">
    <text evidence="2">The sequence shown here is derived from an EMBL/GenBank/DDBJ whole genome shotgun (WGS) entry which is preliminary data.</text>
</comment>
<sequence>MTNRQKQHGYGSWRSPITAELVARQSIRFGDLLVDGKVLYWVESRPAEKGRSVIVQHTPDGRTCDVIHTPFSARSRVHEYGGGAFTVSKGVIYFVNFDDQRIYTKDVAGAIHPVTSEDGNRYADLVVDEMRNRIICIQEAHGETAKEPVNSIISIDITGTANPQVLVSGNDFYSSPRVSPNGKLLAWLTWNHPNMPWDGTELWIAEVDAAGALANPRKVAGGFSESIFQPEWSPDNVLHFVSDKNGWWNIYRYSGGAAEILVKMEAEFAMPQWVFGLSTYGLIGRDRVACTFNRKGIWQLAMIDVKTRKLQLVDTSYNDITHLRTANDWIVFYGGSPTEGLSVIRHNASTGEARVIRFSEESSVDPGYISIPESIEFDTTDGMKAHGFLYRPKNKDYTESGNERPPLIVITHGGPTSCSYASLDLKIQFWTSRGFAVLDVNYGGSTGFGRPYRERLKGKWGIVDVDDCVNGVRYLMKKNLVDGERVIIRGGSAGGYTTLAALTYRNLFKAGASYYGVSDLAALARETHKFESRYLDSLVGPYPEAKKIYRERSPINYTEHLSAPIIFFQGLDDKVVPPNQAEKMVKALRERRIPVAYMAFQGEQHGFRKAENLKRCLEAELYFYSRVFGFRLREDIA</sequence>
<dbReference type="GO" id="GO:0006508">
    <property type="term" value="P:proteolysis"/>
    <property type="evidence" value="ECO:0007669"/>
    <property type="project" value="InterPro"/>
</dbReference>
<reference evidence="2 3" key="1">
    <citation type="journal article" date="2015" name="Microbiome">
        <title>Genomic resolution of linkages in carbon, nitrogen, and sulfur cycling among widespread estuary sediment bacteria.</title>
        <authorList>
            <person name="Baker B.J."/>
            <person name="Lazar C.S."/>
            <person name="Teske A.P."/>
            <person name="Dick G.J."/>
        </authorList>
    </citation>
    <scope>NUCLEOTIDE SEQUENCE [LARGE SCALE GENOMIC DNA]</scope>
    <source>
        <strain evidence="2">SM23_42</strain>
    </source>
</reference>
<dbReference type="Gene3D" id="3.40.50.1820">
    <property type="entry name" value="alpha/beta hydrolase"/>
    <property type="match status" value="1"/>
</dbReference>
<dbReference type="InterPro" id="IPR001375">
    <property type="entry name" value="Peptidase_S9_cat"/>
</dbReference>
<dbReference type="PANTHER" id="PTHR43056:SF5">
    <property type="entry name" value="PEPTIDASE S9 PROLYL OLIGOPEPTIDASE CATALYTIC DOMAIN-CONTAINING PROTEIN"/>
    <property type="match status" value="1"/>
</dbReference>
<dbReference type="SUPFAM" id="SSF82171">
    <property type="entry name" value="DPP6 N-terminal domain-like"/>
    <property type="match status" value="1"/>
</dbReference>
<feature type="domain" description="Peptidase S9 prolyl oligopeptidase catalytic" evidence="1">
    <location>
        <begin position="422"/>
        <end position="629"/>
    </location>
</feature>
<dbReference type="InterPro" id="IPR011042">
    <property type="entry name" value="6-blade_b-propeller_TolB-like"/>
</dbReference>
<dbReference type="SUPFAM" id="SSF53474">
    <property type="entry name" value="alpha/beta-Hydrolases"/>
    <property type="match status" value="1"/>
</dbReference>
<name>A0A0S8FQJ8_UNCW3</name>
<dbReference type="InterPro" id="IPR050585">
    <property type="entry name" value="Xaa-Pro_dipeptidyl-ppase/CocE"/>
</dbReference>
<dbReference type="InterPro" id="IPR029058">
    <property type="entry name" value="AB_hydrolase_fold"/>
</dbReference>
<dbReference type="AlphaFoldDB" id="A0A0S8FQJ8"/>
<gene>
    <name evidence="2" type="ORF">AMJ83_08815</name>
</gene>
<protein>
    <submittedName>
        <fullName evidence="2">Peptidase</fullName>
    </submittedName>
</protein>
<dbReference type="EMBL" id="LJUJ01000021">
    <property type="protein sequence ID" value="KPK62975.1"/>
    <property type="molecule type" value="Genomic_DNA"/>
</dbReference>
<dbReference type="Pfam" id="PF00326">
    <property type="entry name" value="Peptidase_S9"/>
    <property type="match status" value="1"/>
</dbReference>
<dbReference type="PATRIC" id="fig|1703779.3.peg.725"/>
<evidence type="ECO:0000313" key="3">
    <source>
        <dbReference type="Proteomes" id="UP000051373"/>
    </source>
</evidence>
<evidence type="ECO:0000259" key="1">
    <source>
        <dbReference type="Pfam" id="PF00326"/>
    </source>
</evidence>
<proteinExistence type="predicted"/>
<dbReference type="Proteomes" id="UP000051373">
    <property type="component" value="Unassembled WGS sequence"/>
</dbReference>
<dbReference type="Gene3D" id="2.120.10.30">
    <property type="entry name" value="TolB, C-terminal domain"/>
    <property type="match status" value="1"/>
</dbReference>
<accession>A0A0S8FQJ8</accession>
<evidence type="ECO:0000313" key="2">
    <source>
        <dbReference type="EMBL" id="KPK62975.1"/>
    </source>
</evidence>
<organism evidence="2 3">
    <name type="scientific">candidate division WOR_3 bacterium SM23_42</name>
    <dbReference type="NCBI Taxonomy" id="1703779"/>
    <lineage>
        <taxon>Bacteria</taxon>
        <taxon>Bacteria division WOR-3</taxon>
    </lineage>
</organism>
<dbReference type="STRING" id="1703779.AMJ83_08815"/>
<dbReference type="GO" id="GO:0008236">
    <property type="term" value="F:serine-type peptidase activity"/>
    <property type="evidence" value="ECO:0007669"/>
    <property type="project" value="InterPro"/>
</dbReference>